<name>A0ABP9XLI2_9FUNG</name>
<reference evidence="1 2" key="1">
    <citation type="submission" date="2024-04" db="EMBL/GenBank/DDBJ databases">
        <title>genome sequences of Mucor flavus KT1a and Helicostylum pulchrum KT1b strains isolation_sourced from the surface of a dry-aged beef.</title>
        <authorList>
            <person name="Toyotome T."/>
            <person name="Hosono M."/>
            <person name="Torimaru M."/>
            <person name="Fukuda K."/>
            <person name="Mikami N."/>
        </authorList>
    </citation>
    <scope>NUCLEOTIDE SEQUENCE [LARGE SCALE GENOMIC DNA]</scope>
    <source>
        <strain evidence="1 2">KT1b</strain>
    </source>
</reference>
<gene>
    <name evidence="1" type="ORF">HPULCUR_001023</name>
</gene>
<keyword evidence="2" id="KW-1185">Reference proteome</keyword>
<dbReference type="EMBL" id="BAABUJ010000005">
    <property type="protein sequence ID" value="GAA5795661.1"/>
    <property type="molecule type" value="Genomic_DNA"/>
</dbReference>
<dbReference type="Proteomes" id="UP001476247">
    <property type="component" value="Unassembled WGS sequence"/>
</dbReference>
<accession>A0ABP9XLI2</accession>
<dbReference type="SUPFAM" id="SSF50729">
    <property type="entry name" value="PH domain-like"/>
    <property type="match status" value="1"/>
</dbReference>
<comment type="caution">
    <text evidence="1">The sequence shown here is derived from an EMBL/GenBank/DDBJ whole genome shotgun (WGS) entry which is preliminary data.</text>
</comment>
<organism evidence="1 2">
    <name type="scientific">Helicostylum pulchrum</name>
    <dbReference type="NCBI Taxonomy" id="562976"/>
    <lineage>
        <taxon>Eukaryota</taxon>
        <taxon>Fungi</taxon>
        <taxon>Fungi incertae sedis</taxon>
        <taxon>Mucoromycota</taxon>
        <taxon>Mucoromycotina</taxon>
        <taxon>Mucoromycetes</taxon>
        <taxon>Mucorales</taxon>
        <taxon>Mucorineae</taxon>
        <taxon>Mucoraceae</taxon>
        <taxon>Helicostylum</taxon>
    </lineage>
</organism>
<protein>
    <recommendedName>
        <fullName evidence="3">PH domain-containing protein</fullName>
    </recommendedName>
</protein>
<sequence length="506" mass="58042">MDLYFHTSPNKRMLNSLKKKRISSSIVPEQQQQQQQEKKVVLKSVLVTDYLQKKVASFHAKRIWNQMLPYSIRQKTISSTKTSSTVLFDSNEHLQTVSAPPTPPPKKSHTMPNLVIITDRDQLTQRVLPTLPTLPSLSSETSLSIGEKKNTLTRATTWVGNSIQRWLSTADAEERRKMAILMDHSELDEEEEQSILYSSTLMTSTLSQRMTLHCRILQITNLASSKNYQYIMNMRTTNNTAQTHTGVMKKVAKGISAAHPRVALSFDVQGRFQLECNLNIKPCSSTNLVNRIRSLASRTNLSSEEHVDDDEENEICMQGRLVLDSGDEPLSSFANKGIGRYSIQTSNQLALELTAAFWLEENNDYIEEDDVHTPIDQEVLKYCQAGDYLTIYVKGESFPMWVRYWVAYRNNQLVLRLNERGKGEPVDTIGLKWLNKVNINPNDDIQEEVYLGKKYGMILSFGKQDMYMFADNCKSLRYWKCLLEQQKSVTARQDNKISKKYLWVAQ</sequence>
<evidence type="ECO:0008006" key="3">
    <source>
        <dbReference type="Google" id="ProtNLM"/>
    </source>
</evidence>
<evidence type="ECO:0000313" key="1">
    <source>
        <dbReference type="EMBL" id="GAA5795661.1"/>
    </source>
</evidence>
<evidence type="ECO:0000313" key="2">
    <source>
        <dbReference type="Proteomes" id="UP001476247"/>
    </source>
</evidence>
<proteinExistence type="predicted"/>